<evidence type="ECO:0000256" key="8">
    <source>
        <dbReference type="ARBA" id="ARBA00022833"/>
    </source>
</evidence>
<evidence type="ECO:0000313" key="15">
    <source>
        <dbReference type="Proteomes" id="UP000182258"/>
    </source>
</evidence>
<dbReference type="CDD" id="cd01019">
    <property type="entry name" value="ZnuA"/>
    <property type="match status" value="1"/>
</dbReference>
<evidence type="ECO:0000256" key="9">
    <source>
        <dbReference type="ARBA" id="ARBA00022906"/>
    </source>
</evidence>
<feature type="chain" id="PRO_5010333083" description="High-affinity zinc uptake system protein ZnuA" evidence="13">
    <location>
        <begin position="22"/>
        <end position="369"/>
    </location>
</feature>
<comment type="subcellular location">
    <subcellularLocation>
        <location evidence="1">Periplasm</location>
    </subcellularLocation>
</comment>
<keyword evidence="6 13" id="KW-0732">Signal</keyword>
<dbReference type="InterPro" id="IPR006127">
    <property type="entry name" value="ZnuA-like"/>
</dbReference>
<keyword evidence="7" id="KW-0574">Periplasm</keyword>
<evidence type="ECO:0000256" key="10">
    <source>
        <dbReference type="ARBA" id="ARBA00023065"/>
    </source>
</evidence>
<evidence type="ECO:0000256" key="3">
    <source>
        <dbReference type="ARBA" id="ARBA00015915"/>
    </source>
</evidence>
<dbReference type="STRING" id="728005.SAMN04488059_103251"/>
<feature type="compositionally biased region" description="Basic and acidic residues" evidence="12">
    <location>
        <begin position="121"/>
        <end position="147"/>
    </location>
</feature>
<dbReference type="InterPro" id="IPR050492">
    <property type="entry name" value="Bact_metal-bind_prot9"/>
</dbReference>
<feature type="region of interest" description="Disordered" evidence="12">
    <location>
        <begin position="343"/>
        <end position="369"/>
    </location>
</feature>
<evidence type="ECO:0000256" key="12">
    <source>
        <dbReference type="SAM" id="MobiDB-lite"/>
    </source>
</evidence>
<dbReference type="SUPFAM" id="SSF53807">
    <property type="entry name" value="Helical backbone' metal receptor"/>
    <property type="match status" value="1"/>
</dbReference>
<dbReference type="OrthoDB" id="7346865at2"/>
<reference evidence="14 15" key="1">
    <citation type="submission" date="2016-10" db="EMBL/GenBank/DDBJ databases">
        <authorList>
            <person name="de Groot N.N."/>
        </authorList>
    </citation>
    <scope>NUCLEOTIDE SEQUENCE [LARGE SCALE GENOMIC DNA]</scope>
    <source>
        <strain evidence="14 15">CGMCC 1.10210</strain>
    </source>
</reference>
<evidence type="ECO:0000256" key="1">
    <source>
        <dbReference type="ARBA" id="ARBA00004418"/>
    </source>
</evidence>
<dbReference type="Pfam" id="PF01297">
    <property type="entry name" value="ZnuA"/>
    <property type="match status" value="1"/>
</dbReference>
<keyword evidence="11" id="KW-1015">Disulfide bond</keyword>
<name>A0A1I1I2C5_9HYPH</name>
<comment type="similarity">
    <text evidence="2">Belongs to the bacterial solute-binding protein 9 family.</text>
</comment>
<dbReference type="GO" id="GO:0042597">
    <property type="term" value="C:periplasmic space"/>
    <property type="evidence" value="ECO:0007669"/>
    <property type="project" value="UniProtKB-SubCell"/>
</dbReference>
<evidence type="ECO:0000256" key="7">
    <source>
        <dbReference type="ARBA" id="ARBA00022764"/>
    </source>
</evidence>
<keyword evidence="9" id="KW-0864">Zinc transport</keyword>
<dbReference type="Proteomes" id="UP000182258">
    <property type="component" value="Unassembled WGS sequence"/>
</dbReference>
<evidence type="ECO:0000256" key="4">
    <source>
        <dbReference type="ARBA" id="ARBA00022448"/>
    </source>
</evidence>
<dbReference type="RefSeq" id="WP_074797317.1">
    <property type="nucleotide sequence ID" value="NZ_FOMB01000003.1"/>
</dbReference>
<dbReference type="EMBL" id="FOMB01000003">
    <property type="protein sequence ID" value="SFC28368.1"/>
    <property type="molecule type" value="Genomic_DNA"/>
</dbReference>
<organism evidence="14 15">
    <name type="scientific">Devosia psychrophila</name>
    <dbReference type="NCBI Taxonomy" id="728005"/>
    <lineage>
        <taxon>Bacteria</taxon>
        <taxon>Pseudomonadati</taxon>
        <taxon>Pseudomonadota</taxon>
        <taxon>Alphaproteobacteria</taxon>
        <taxon>Hyphomicrobiales</taxon>
        <taxon>Devosiaceae</taxon>
        <taxon>Devosia</taxon>
    </lineage>
</organism>
<keyword evidence="10" id="KW-0406">Ion transport</keyword>
<keyword evidence="8" id="KW-0862">Zinc</keyword>
<evidence type="ECO:0000256" key="2">
    <source>
        <dbReference type="ARBA" id="ARBA00011028"/>
    </source>
</evidence>
<protein>
    <recommendedName>
        <fullName evidence="3">High-affinity zinc uptake system protein ZnuA</fullName>
    </recommendedName>
</protein>
<evidence type="ECO:0000256" key="13">
    <source>
        <dbReference type="SAM" id="SignalP"/>
    </source>
</evidence>
<dbReference type="AlphaFoldDB" id="A0A1I1I2C5"/>
<evidence type="ECO:0000256" key="11">
    <source>
        <dbReference type="ARBA" id="ARBA00023157"/>
    </source>
</evidence>
<dbReference type="GO" id="GO:0006829">
    <property type="term" value="P:zinc ion transport"/>
    <property type="evidence" value="ECO:0007669"/>
    <property type="project" value="UniProtKB-KW"/>
</dbReference>
<evidence type="ECO:0000313" key="14">
    <source>
        <dbReference type="EMBL" id="SFC28368.1"/>
    </source>
</evidence>
<keyword evidence="4" id="KW-0813">Transport</keyword>
<accession>A0A1I1I2C5</accession>
<keyword evidence="5" id="KW-0479">Metal-binding</keyword>
<feature type="compositionally biased region" description="Polar residues" evidence="12">
    <location>
        <begin position="360"/>
        <end position="369"/>
    </location>
</feature>
<feature type="signal peptide" evidence="13">
    <location>
        <begin position="1"/>
        <end position="21"/>
    </location>
</feature>
<dbReference type="GO" id="GO:0046872">
    <property type="term" value="F:metal ion binding"/>
    <property type="evidence" value="ECO:0007669"/>
    <property type="project" value="UniProtKB-KW"/>
</dbReference>
<sequence>MKLLAPFALLAATMLTSTAFAAPNVVASIKPVHSLVAAVMAGVGEPTLIVKGSASPHTYALRPSDAGALESADIVFWTGHGMELFLADALSTLAGKATVVELADSPGITLLPLREGGAFEPHSDGDEAEHHDEPAHEGHEHGEGDMHFWLDPENAKLMVAQIATTLSEVDPENASAYQANAEAEQLKLDALEEELKATLAPIADKPFVVFHDAYQYFEARFGLSLAGSVTVTPDVAPGAARIDELKAKVATLGATCVFAEPNFEPTIISAITEGTEAKAGVLDPEGGGLTEGVDLYPELLRGLATSLVDCLKLVRTKSVPPPNLPLIGGGTWLVSYPPLCPKRDLTPPPHQGEAGWGYPTRNTATSTAP</sequence>
<feature type="region of interest" description="Disordered" evidence="12">
    <location>
        <begin position="116"/>
        <end position="147"/>
    </location>
</feature>
<dbReference type="InterPro" id="IPR035520">
    <property type="entry name" value="ZnuA"/>
</dbReference>
<evidence type="ECO:0000256" key="5">
    <source>
        <dbReference type="ARBA" id="ARBA00022723"/>
    </source>
</evidence>
<evidence type="ECO:0000256" key="6">
    <source>
        <dbReference type="ARBA" id="ARBA00022729"/>
    </source>
</evidence>
<dbReference type="PANTHER" id="PTHR42953">
    <property type="entry name" value="HIGH-AFFINITY ZINC UPTAKE SYSTEM PROTEIN ZNUA-RELATED"/>
    <property type="match status" value="1"/>
</dbReference>
<gene>
    <name evidence="14" type="ORF">SAMN04488059_103251</name>
</gene>
<dbReference type="PANTHER" id="PTHR42953:SF3">
    <property type="entry name" value="HIGH-AFFINITY ZINC UPTAKE SYSTEM PROTEIN ZNUA"/>
    <property type="match status" value="1"/>
</dbReference>
<dbReference type="Gene3D" id="3.40.50.1980">
    <property type="entry name" value="Nitrogenase molybdenum iron protein domain"/>
    <property type="match status" value="2"/>
</dbReference>
<proteinExistence type="inferred from homology"/>